<dbReference type="GO" id="GO:0016020">
    <property type="term" value="C:membrane"/>
    <property type="evidence" value="ECO:0007669"/>
    <property type="project" value="UniProtKB-SubCell"/>
</dbReference>
<evidence type="ECO:0000256" key="7">
    <source>
        <dbReference type="ARBA" id="ARBA00022989"/>
    </source>
</evidence>
<protein>
    <recommendedName>
        <fullName evidence="15">Cytochrome P450</fullName>
    </recommendedName>
</protein>
<evidence type="ECO:0000256" key="3">
    <source>
        <dbReference type="ARBA" id="ARBA00010617"/>
    </source>
</evidence>
<keyword evidence="10" id="KW-0503">Monooxygenase</keyword>
<dbReference type="GO" id="GO:0004497">
    <property type="term" value="F:monooxygenase activity"/>
    <property type="evidence" value="ECO:0007669"/>
    <property type="project" value="UniProtKB-KW"/>
</dbReference>
<accession>A0A165QFB1</accession>
<dbReference type="InterPro" id="IPR036396">
    <property type="entry name" value="Cyt_P450_sf"/>
</dbReference>
<evidence type="ECO:0000256" key="10">
    <source>
        <dbReference type="ARBA" id="ARBA00023033"/>
    </source>
</evidence>
<keyword evidence="5" id="KW-0812">Transmembrane</keyword>
<keyword evidence="8" id="KW-0560">Oxidoreductase</keyword>
<keyword evidence="6" id="KW-0479">Metal-binding</keyword>
<evidence type="ECO:0000256" key="6">
    <source>
        <dbReference type="ARBA" id="ARBA00022723"/>
    </source>
</evidence>
<evidence type="ECO:0000256" key="4">
    <source>
        <dbReference type="ARBA" id="ARBA00022617"/>
    </source>
</evidence>
<dbReference type="SUPFAM" id="SSF48264">
    <property type="entry name" value="Cytochrome P450"/>
    <property type="match status" value="1"/>
</dbReference>
<dbReference type="GO" id="GO:0005506">
    <property type="term" value="F:iron ion binding"/>
    <property type="evidence" value="ECO:0007669"/>
    <property type="project" value="InterPro"/>
</dbReference>
<gene>
    <name evidence="13" type="ORF">DAEQUDRAFT_726676</name>
</gene>
<dbReference type="Pfam" id="PF00067">
    <property type="entry name" value="p450"/>
    <property type="match status" value="1"/>
</dbReference>
<keyword evidence="7" id="KW-1133">Transmembrane helix</keyword>
<dbReference type="InterPro" id="IPR050364">
    <property type="entry name" value="Cytochrome_P450_fung"/>
</dbReference>
<dbReference type="PANTHER" id="PTHR46300:SF2">
    <property type="entry name" value="CYTOCHROME P450 MONOOXYGENASE ALNH-RELATED"/>
    <property type="match status" value="1"/>
</dbReference>
<dbReference type="GO" id="GO:0016705">
    <property type="term" value="F:oxidoreductase activity, acting on paired donors, with incorporation or reduction of molecular oxygen"/>
    <property type="evidence" value="ECO:0007669"/>
    <property type="project" value="InterPro"/>
</dbReference>
<evidence type="ECO:0000256" key="8">
    <source>
        <dbReference type="ARBA" id="ARBA00023002"/>
    </source>
</evidence>
<evidence type="ECO:0000313" key="13">
    <source>
        <dbReference type="EMBL" id="KZT69391.1"/>
    </source>
</evidence>
<sequence length="140" mass="16554">MLNLPSKAELKRNDLPPRLPRLPILRNVHQLPLLDQHKTFMEWATRYGDIVYTEFSTKPVIIFSSAKATYDLLEKRGVKYSSRLRFVCIVEMIDWSRNVAFRKSDNTWRRHRKWYQHNRHATRTIQTTSGPPHSGGHSIK</sequence>
<evidence type="ECO:0000256" key="11">
    <source>
        <dbReference type="ARBA" id="ARBA00023136"/>
    </source>
</evidence>
<evidence type="ECO:0000256" key="9">
    <source>
        <dbReference type="ARBA" id="ARBA00023004"/>
    </source>
</evidence>
<evidence type="ECO:0000256" key="1">
    <source>
        <dbReference type="ARBA" id="ARBA00001971"/>
    </source>
</evidence>
<dbReference type="Gene3D" id="1.10.630.10">
    <property type="entry name" value="Cytochrome P450"/>
    <property type="match status" value="1"/>
</dbReference>
<organism evidence="13 14">
    <name type="scientific">Daedalea quercina L-15889</name>
    <dbReference type="NCBI Taxonomy" id="1314783"/>
    <lineage>
        <taxon>Eukaryota</taxon>
        <taxon>Fungi</taxon>
        <taxon>Dikarya</taxon>
        <taxon>Basidiomycota</taxon>
        <taxon>Agaricomycotina</taxon>
        <taxon>Agaricomycetes</taxon>
        <taxon>Polyporales</taxon>
        <taxon>Fomitopsis</taxon>
    </lineage>
</organism>
<dbReference type="STRING" id="1314783.A0A165QFB1"/>
<dbReference type="AlphaFoldDB" id="A0A165QFB1"/>
<feature type="region of interest" description="Disordered" evidence="12">
    <location>
        <begin position="119"/>
        <end position="140"/>
    </location>
</feature>
<comment type="subcellular location">
    <subcellularLocation>
        <location evidence="2">Membrane</location>
    </subcellularLocation>
</comment>
<evidence type="ECO:0000313" key="14">
    <source>
        <dbReference type="Proteomes" id="UP000076727"/>
    </source>
</evidence>
<keyword evidence="4" id="KW-0349">Heme</keyword>
<evidence type="ECO:0000256" key="5">
    <source>
        <dbReference type="ARBA" id="ARBA00022692"/>
    </source>
</evidence>
<reference evidence="13 14" key="1">
    <citation type="journal article" date="2016" name="Mol. Biol. Evol.">
        <title>Comparative Genomics of Early-Diverging Mushroom-Forming Fungi Provides Insights into the Origins of Lignocellulose Decay Capabilities.</title>
        <authorList>
            <person name="Nagy L.G."/>
            <person name="Riley R."/>
            <person name="Tritt A."/>
            <person name="Adam C."/>
            <person name="Daum C."/>
            <person name="Floudas D."/>
            <person name="Sun H."/>
            <person name="Yadav J.S."/>
            <person name="Pangilinan J."/>
            <person name="Larsson K.H."/>
            <person name="Matsuura K."/>
            <person name="Barry K."/>
            <person name="Labutti K."/>
            <person name="Kuo R."/>
            <person name="Ohm R.A."/>
            <person name="Bhattacharya S.S."/>
            <person name="Shirouzu T."/>
            <person name="Yoshinaga Y."/>
            <person name="Martin F.M."/>
            <person name="Grigoriev I.V."/>
            <person name="Hibbett D.S."/>
        </authorList>
    </citation>
    <scope>NUCLEOTIDE SEQUENCE [LARGE SCALE GENOMIC DNA]</scope>
    <source>
        <strain evidence="13 14">L-15889</strain>
    </source>
</reference>
<comment type="similarity">
    <text evidence="3">Belongs to the cytochrome P450 family.</text>
</comment>
<dbReference type="GO" id="GO:0020037">
    <property type="term" value="F:heme binding"/>
    <property type="evidence" value="ECO:0007669"/>
    <property type="project" value="InterPro"/>
</dbReference>
<proteinExistence type="inferred from homology"/>
<dbReference type="InterPro" id="IPR001128">
    <property type="entry name" value="Cyt_P450"/>
</dbReference>
<keyword evidence="14" id="KW-1185">Reference proteome</keyword>
<comment type="cofactor">
    <cofactor evidence="1">
        <name>heme</name>
        <dbReference type="ChEBI" id="CHEBI:30413"/>
    </cofactor>
</comment>
<evidence type="ECO:0000256" key="2">
    <source>
        <dbReference type="ARBA" id="ARBA00004370"/>
    </source>
</evidence>
<dbReference type="PANTHER" id="PTHR46300">
    <property type="entry name" value="P450, PUTATIVE (EUROFUNG)-RELATED-RELATED"/>
    <property type="match status" value="1"/>
</dbReference>
<dbReference type="Proteomes" id="UP000076727">
    <property type="component" value="Unassembled WGS sequence"/>
</dbReference>
<name>A0A165QFB1_9APHY</name>
<dbReference type="EMBL" id="KV429058">
    <property type="protein sequence ID" value="KZT69391.1"/>
    <property type="molecule type" value="Genomic_DNA"/>
</dbReference>
<evidence type="ECO:0000256" key="12">
    <source>
        <dbReference type="SAM" id="MobiDB-lite"/>
    </source>
</evidence>
<keyword evidence="9" id="KW-0408">Iron</keyword>
<evidence type="ECO:0008006" key="15">
    <source>
        <dbReference type="Google" id="ProtNLM"/>
    </source>
</evidence>
<keyword evidence="11" id="KW-0472">Membrane</keyword>
<dbReference type="OrthoDB" id="2802867at2759"/>